<evidence type="ECO:0000256" key="3">
    <source>
        <dbReference type="ARBA" id="ARBA00022801"/>
    </source>
</evidence>
<gene>
    <name evidence="8" type="ORF">IAA72_04365</name>
</gene>
<reference evidence="8" key="1">
    <citation type="submission" date="2020-10" db="EMBL/GenBank/DDBJ databases">
        <authorList>
            <person name="Gilroy R."/>
        </authorList>
    </citation>
    <scope>NUCLEOTIDE SEQUENCE</scope>
    <source>
        <strain evidence="8">14700</strain>
    </source>
</reference>
<dbReference type="Gene3D" id="2.60.40.1180">
    <property type="entry name" value="Golgi alpha-mannosidase II"/>
    <property type="match status" value="1"/>
</dbReference>
<dbReference type="InterPro" id="IPR017853">
    <property type="entry name" value="GH"/>
</dbReference>
<evidence type="ECO:0000256" key="2">
    <source>
        <dbReference type="ARBA" id="ARBA00012755"/>
    </source>
</evidence>
<dbReference type="InterPro" id="IPR031705">
    <property type="entry name" value="Glyco_hydro_36_C"/>
</dbReference>
<dbReference type="InterPro" id="IPR050985">
    <property type="entry name" value="Alpha-glycosidase_related"/>
</dbReference>
<dbReference type="InterPro" id="IPR013785">
    <property type="entry name" value="Aldolase_TIM"/>
</dbReference>
<dbReference type="PANTHER" id="PTHR43053">
    <property type="entry name" value="GLYCOSIDASE FAMILY 31"/>
    <property type="match status" value="1"/>
</dbReference>
<organism evidence="8 9">
    <name type="scientific">Candidatus Ornithospirochaeta stercoravium</name>
    <dbReference type="NCBI Taxonomy" id="2840897"/>
    <lineage>
        <taxon>Bacteria</taxon>
        <taxon>Pseudomonadati</taxon>
        <taxon>Spirochaetota</taxon>
        <taxon>Spirochaetia</taxon>
        <taxon>Spirochaetales</taxon>
        <taxon>Spirochaetaceae</taxon>
        <taxon>Spirochaetaceae incertae sedis</taxon>
        <taxon>Candidatus Ornithospirochaeta</taxon>
    </lineage>
</organism>
<dbReference type="PANTHER" id="PTHR43053:SF3">
    <property type="entry name" value="ALPHA-GALACTOSIDASE C-RELATED"/>
    <property type="match status" value="1"/>
</dbReference>
<evidence type="ECO:0000256" key="1">
    <source>
        <dbReference type="ARBA" id="ARBA00001255"/>
    </source>
</evidence>
<keyword evidence="3 5" id="KW-0378">Hydrolase</keyword>
<dbReference type="GO" id="GO:0016052">
    <property type="term" value="P:carbohydrate catabolic process"/>
    <property type="evidence" value="ECO:0007669"/>
    <property type="project" value="InterPro"/>
</dbReference>
<dbReference type="PIRSF" id="PIRSF005536">
    <property type="entry name" value="Agal"/>
    <property type="match status" value="1"/>
</dbReference>
<dbReference type="Pfam" id="PF16874">
    <property type="entry name" value="Glyco_hydro_36C"/>
    <property type="match status" value="1"/>
</dbReference>
<comment type="similarity">
    <text evidence="5">Belongs to the glycosyl hydrolase.</text>
</comment>
<evidence type="ECO:0000256" key="4">
    <source>
        <dbReference type="ARBA" id="ARBA00023295"/>
    </source>
</evidence>
<dbReference type="CDD" id="cd14791">
    <property type="entry name" value="GH36"/>
    <property type="match status" value="1"/>
</dbReference>
<evidence type="ECO:0000313" key="9">
    <source>
        <dbReference type="Proteomes" id="UP000810292"/>
    </source>
</evidence>
<comment type="caution">
    <text evidence="8">The sequence shown here is derived from an EMBL/GenBank/DDBJ whole genome shotgun (WGS) entry which is preliminary data.</text>
</comment>
<dbReference type="Pfam" id="PF02065">
    <property type="entry name" value="Melibiase"/>
    <property type="match status" value="1"/>
</dbReference>
<dbReference type="PRINTS" id="PR00743">
    <property type="entry name" value="GLHYDRLASE36"/>
</dbReference>
<dbReference type="EMBL" id="JADIMF010000070">
    <property type="protein sequence ID" value="MBO8469002.1"/>
    <property type="molecule type" value="Genomic_DNA"/>
</dbReference>
<reference evidence="8" key="2">
    <citation type="journal article" date="2021" name="PeerJ">
        <title>Extensive microbial diversity within the chicken gut microbiome revealed by metagenomics and culture.</title>
        <authorList>
            <person name="Gilroy R."/>
            <person name="Ravi A."/>
            <person name="Getino M."/>
            <person name="Pursley I."/>
            <person name="Horton D.L."/>
            <person name="Alikhan N.F."/>
            <person name="Baker D."/>
            <person name="Gharbi K."/>
            <person name="Hall N."/>
            <person name="Watson M."/>
            <person name="Adriaenssens E.M."/>
            <person name="Foster-Nyarko E."/>
            <person name="Jarju S."/>
            <person name="Secka A."/>
            <person name="Antonio M."/>
            <person name="Oren A."/>
            <person name="Chaudhuri R.R."/>
            <person name="La Ragione R."/>
            <person name="Hildebrand F."/>
            <person name="Pallen M.J."/>
        </authorList>
    </citation>
    <scope>NUCLEOTIDE SEQUENCE</scope>
    <source>
        <strain evidence="8">14700</strain>
    </source>
</reference>
<dbReference type="InterPro" id="IPR002252">
    <property type="entry name" value="Glyco_hydro_36"/>
</dbReference>
<dbReference type="SUPFAM" id="SSF51445">
    <property type="entry name" value="(Trans)glycosidases"/>
    <property type="match status" value="1"/>
</dbReference>
<dbReference type="EC" id="3.2.1.22" evidence="2 5"/>
<dbReference type="InterPro" id="IPR038417">
    <property type="entry name" value="Alpga-gal_N_sf"/>
</dbReference>
<evidence type="ECO:0000313" key="8">
    <source>
        <dbReference type="EMBL" id="MBO8469002.1"/>
    </source>
</evidence>
<evidence type="ECO:0000256" key="5">
    <source>
        <dbReference type="PIRNR" id="PIRNR005536"/>
    </source>
</evidence>
<accession>A0A9D9IAV4</accession>
<dbReference type="Gene3D" id="3.20.20.70">
    <property type="entry name" value="Aldolase class I"/>
    <property type="match status" value="1"/>
</dbReference>
<dbReference type="Gene3D" id="2.70.98.60">
    <property type="entry name" value="alpha-galactosidase from lactobacil brevis"/>
    <property type="match status" value="1"/>
</dbReference>
<dbReference type="Proteomes" id="UP000810292">
    <property type="component" value="Unassembled WGS sequence"/>
</dbReference>
<sequence length="755" mass="85298">MIEVLSDSIFHLATDNTSYVIHILETGHAEHIYYGKRLKDVSYSISALREKRYARPGMGTYTDPDFPSLVLDDSLLEFSSEGRGDYKVPLIAVSLGKEGERTLDLRYKGYTKENGIKRFAARKLPQAKDAHLDAETLTLTFTDAVRMIDLQLVYTIFPSLDTITRRSIVLNRSKERITIRSLMSAQLDWREDGMKAIMLSGTWGREMEKIEKNIERGTIIAESRMLSSSAEANPAFMIEKKDGSCYALNLIYSGPHRISLSLTPHGMTHAVWGLNPDMFSWVLDSNESFEAPEAVMTYSEKGKDEAGDRIKSFILTAIMRSSWKDRMRPVMLDTWEAAGYGINEKKIAALADGAAKMGCEGVLLNDGWFGARNNDRTSLGDWHVNTIRFPSGLNDAADTVHRHGLLFGLWFEGEAASTKSVLLHDHPEWVIGRNAETNAEGRHEQLLDITRYDVQDWIISTISKISDLVRLDFLRWDLNRCYSDLYTLSGIRDYGMYAHEYICALYKILSAIGERFPDMYIETTAGGGSRFDLGMLSVSSSMVPSCISDPIERARITGNAALMYPLSAISTVVSPSPNGATRRIVDRDTRFNIAAFGVLSYSMDTTAMSRSEMASFRAQIEFYKANRMLLETGRFRIVEDGNRTIWTIANEDRSEILLLYLQHFVKPNTTAERIIVPDANESYNYRIYARSHTVSEKEAYAYPQENECYFISGDALKWAGVSLVEQVSGIGYHEGMRFLGDFSSRLYIIKRVDNE</sequence>
<keyword evidence="4 5" id="KW-0326">Glycosidase</keyword>
<dbReference type="InterPro" id="IPR031704">
    <property type="entry name" value="Glyco_hydro_36_N"/>
</dbReference>
<feature type="domain" description="Glycosyl hydrolase family 36 C-terminal" evidence="6">
    <location>
        <begin position="644"/>
        <end position="749"/>
    </location>
</feature>
<dbReference type="Pfam" id="PF16875">
    <property type="entry name" value="Glyco_hydro_36N"/>
    <property type="match status" value="1"/>
</dbReference>
<evidence type="ECO:0000259" key="6">
    <source>
        <dbReference type="Pfam" id="PF16874"/>
    </source>
</evidence>
<dbReference type="AlphaFoldDB" id="A0A9D9IAV4"/>
<proteinExistence type="inferred from homology"/>
<protein>
    <recommendedName>
        <fullName evidence="2 5">Alpha-galactosidase</fullName>
        <ecNumber evidence="2 5">3.2.1.22</ecNumber>
    </recommendedName>
</protein>
<name>A0A9D9IAV4_9SPIO</name>
<dbReference type="GO" id="GO:0004557">
    <property type="term" value="F:alpha-galactosidase activity"/>
    <property type="evidence" value="ECO:0007669"/>
    <property type="project" value="UniProtKB-UniRule"/>
</dbReference>
<comment type="catalytic activity">
    <reaction evidence="1 5">
        <text>Hydrolysis of terminal, non-reducing alpha-D-galactose residues in alpha-D-galactosides, including galactose oligosaccharides, galactomannans and galactolipids.</text>
        <dbReference type="EC" id="3.2.1.22"/>
    </reaction>
</comment>
<feature type="domain" description="Glycosyl hydrolase family 36 N-terminal" evidence="7">
    <location>
        <begin position="27"/>
        <end position="283"/>
    </location>
</feature>
<evidence type="ECO:0000259" key="7">
    <source>
        <dbReference type="Pfam" id="PF16875"/>
    </source>
</evidence>
<dbReference type="InterPro" id="IPR013780">
    <property type="entry name" value="Glyco_hydro_b"/>
</dbReference>